<protein>
    <submittedName>
        <fullName evidence="1">DUF4265 domain-containing protein</fullName>
    </submittedName>
</protein>
<dbReference type="RefSeq" id="WP_237380384.1">
    <property type="nucleotide sequence ID" value="NZ_CP071793.1"/>
</dbReference>
<dbReference type="Proteomes" id="UP000663929">
    <property type="component" value="Chromosome"/>
</dbReference>
<dbReference type="Pfam" id="PF14085">
    <property type="entry name" value="DUF4265"/>
    <property type="match status" value="1"/>
</dbReference>
<accession>A0A8A4TVK6</accession>
<evidence type="ECO:0000313" key="2">
    <source>
        <dbReference type="Proteomes" id="UP000663929"/>
    </source>
</evidence>
<dbReference type="AlphaFoldDB" id="A0A8A4TVK6"/>
<keyword evidence="2" id="KW-1185">Reference proteome</keyword>
<sequence>MEYVKIRFPLEAHEEGFPPIAVEMLNAQLVNEGVAKIDNTPFFVESIAIGDIVLCKPAGSEGVYDFERVVEHGNSKSVSIIFIDESCKEDLYQYFKVHNCYCEYGEFGAFNMLAVSIPASVEYPKISKHLEKLEAVTKISFAELCL</sequence>
<dbReference type="KEGG" id="scor:J3U87_33695"/>
<dbReference type="InterPro" id="IPR025361">
    <property type="entry name" value="DUF4265"/>
</dbReference>
<organism evidence="1 2">
    <name type="scientific">Sulfidibacter corallicola</name>
    <dbReference type="NCBI Taxonomy" id="2818388"/>
    <lineage>
        <taxon>Bacteria</taxon>
        <taxon>Pseudomonadati</taxon>
        <taxon>Acidobacteriota</taxon>
        <taxon>Holophagae</taxon>
        <taxon>Acanthopleuribacterales</taxon>
        <taxon>Acanthopleuribacteraceae</taxon>
        <taxon>Sulfidibacter</taxon>
    </lineage>
</organism>
<reference evidence="1" key="1">
    <citation type="submission" date="2021-03" db="EMBL/GenBank/DDBJ databases">
        <title>Acanthopleuribacteraceae sp. M133.</title>
        <authorList>
            <person name="Wang G."/>
        </authorList>
    </citation>
    <scope>NUCLEOTIDE SEQUENCE</scope>
    <source>
        <strain evidence="1">M133</strain>
    </source>
</reference>
<evidence type="ECO:0000313" key="1">
    <source>
        <dbReference type="EMBL" id="QTD50565.1"/>
    </source>
</evidence>
<proteinExistence type="predicted"/>
<dbReference type="EMBL" id="CP071793">
    <property type="protein sequence ID" value="QTD50565.1"/>
    <property type="molecule type" value="Genomic_DNA"/>
</dbReference>
<name>A0A8A4TVK6_SULCO</name>
<gene>
    <name evidence="1" type="ORF">J3U87_33695</name>
</gene>